<accession>A0ACC1NSI7</accession>
<sequence length="557" mass="61691">MPGKPASTFAHLPRATFGALKCSITGQPLLSLAQYNKGSAFPNNERKAFKLHGLLPPKVQTLEEQVERAYRQYSSCGDDLTKNTFMASMKAQNEVLYYKLLQTHLKEMLSIIYTPTEGDAIQNYSQLFRKPEGCFLNIRDQNAIDECMAACGNAEDIDYIVASDGEEILGIGDQGVGAILISAAKLTIATLCAGIHPSRQLPVVLDCGTNNEGLLKNELYLGLQERRVRGQEYDEFVSKFVQAARKHYPNAYIHFEDFGIQNAKRVLDRYKSQMACFNDDIQGTGCVTVAAMLAALHVSDVEVDDVRVIIFGSGTAGMGIADQIADTIVTKTEKSREDARRQIYCIDKYGLLLKSHGDKLTAAQVEFAKGDDKWSINDQHDLLSVVQHVKPHVLIGTSTKPNTFDERIIREMAKHVQRPIVFPLSNPTRLHEAQPVDLFDWTDGKALVATGSPFPPVEYGGKTFEIGKSRLVSKKMLVAAVEAIKMKSPALEASTGALLPDVGNIRELSVEIAAKVIQCAAEENLTQEKNIPLDDDELRDWIRAQMWDAVYRPLAKQ</sequence>
<evidence type="ECO:0000313" key="1">
    <source>
        <dbReference type="EMBL" id="KAJ2981895.1"/>
    </source>
</evidence>
<keyword evidence="2" id="KW-1185">Reference proteome</keyword>
<dbReference type="EMBL" id="JANJQO010000105">
    <property type="protein sequence ID" value="KAJ2981895.1"/>
    <property type="molecule type" value="Genomic_DNA"/>
</dbReference>
<gene>
    <name evidence="1" type="ORF">NQ176_g1739</name>
</gene>
<name>A0ACC1NSI7_9HYPO</name>
<comment type="caution">
    <text evidence="1">The sequence shown here is derived from an EMBL/GenBank/DDBJ whole genome shotgun (WGS) entry which is preliminary data.</text>
</comment>
<organism evidence="1 2">
    <name type="scientific">Zarea fungicola</name>
    <dbReference type="NCBI Taxonomy" id="93591"/>
    <lineage>
        <taxon>Eukaryota</taxon>
        <taxon>Fungi</taxon>
        <taxon>Dikarya</taxon>
        <taxon>Ascomycota</taxon>
        <taxon>Pezizomycotina</taxon>
        <taxon>Sordariomycetes</taxon>
        <taxon>Hypocreomycetidae</taxon>
        <taxon>Hypocreales</taxon>
        <taxon>Cordycipitaceae</taxon>
        <taxon>Zarea</taxon>
    </lineage>
</organism>
<dbReference type="Proteomes" id="UP001143910">
    <property type="component" value="Unassembled WGS sequence"/>
</dbReference>
<protein>
    <submittedName>
        <fullName evidence="1">Uncharacterized protein</fullName>
    </submittedName>
</protein>
<reference evidence="1" key="1">
    <citation type="submission" date="2022-08" db="EMBL/GenBank/DDBJ databases">
        <title>Genome Sequence of Lecanicillium fungicola.</title>
        <authorList>
            <person name="Buettner E."/>
        </authorList>
    </citation>
    <scope>NUCLEOTIDE SEQUENCE</scope>
    <source>
        <strain evidence="1">Babe33</strain>
    </source>
</reference>
<proteinExistence type="predicted"/>
<evidence type="ECO:0000313" key="2">
    <source>
        <dbReference type="Proteomes" id="UP001143910"/>
    </source>
</evidence>